<protein>
    <submittedName>
        <fullName evidence="1">Uncharacterized protein</fullName>
    </submittedName>
</protein>
<evidence type="ECO:0000313" key="2">
    <source>
        <dbReference type="Proteomes" id="UP000241764"/>
    </source>
</evidence>
<reference evidence="2" key="1">
    <citation type="submission" date="2017-11" db="EMBL/GenBank/DDBJ databases">
        <authorList>
            <person name="Kuznetsova I."/>
            <person name="Sazanova A."/>
            <person name="Chirak E."/>
            <person name="Safronova V."/>
            <person name="Willems A."/>
        </authorList>
    </citation>
    <scope>NUCLEOTIDE SEQUENCE [LARGE SCALE GENOMIC DNA]</scope>
    <source>
        <strain evidence="2">CCBAU 03422</strain>
    </source>
</reference>
<proteinExistence type="predicted"/>
<dbReference type="OrthoDB" id="8086074at2"/>
<dbReference type="AlphaFoldDB" id="A0A2P7BGE6"/>
<sequence length="75" mass="8246">MGLKMDQKLDHGLGCPDCGTIYLNIPKHVTGDTPITCTTCGRFLGSWGDLEQCFNRQGGQYGVFEMHDGLIIRKG</sequence>
<evidence type="ECO:0000313" key="1">
    <source>
        <dbReference type="EMBL" id="PSH65482.1"/>
    </source>
</evidence>
<organism evidence="1 2">
    <name type="scientific">Phyllobacterium sophorae</name>
    <dbReference type="NCBI Taxonomy" id="1520277"/>
    <lineage>
        <taxon>Bacteria</taxon>
        <taxon>Pseudomonadati</taxon>
        <taxon>Pseudomonadota</taxon>
        <taxon>Alphaproteobacteria</taxon>
        <taxon>Hyphomicrobiales</taxon>
        <taxon>Phyllobacteriaceae</taxon>
        <taxon>Phyllobacterium</taxon>
    </lineage>
</organism>
<name>A0A2P7BGE6_9HYPH</name>
<dbReference type="EMBL" id="PGGM01000003">
    <property type="protein sequence ID" value="PSH65482.1"/>
    <property type="molecule type" value="Genomic_DNA"/>
</dbReference>
<dbReference type="Proteomes" id="UP000241764">
    <property type="component" value="Unassembled WGS sequence"/>
</dbReference>
<keyword evidence="2" id="KW-1185">Reference proteome</keyword>
<comment type="caution">
    <text evidence="1">The sequence shown here is derived from an EMBL/GenBank/DDBJ whole genome shotgun (WGS) entry which is preliminary data.</text>
</comment>
<gene>
    <name evidence="1" type="ORF">CU103_07890</name>
</gene>
<accession>A0A2P7BGE6</accession>